<proteinExistence type="predicted"/>
<dbReference type="Gene3D" id="3.40.50.300">
    <property type="entry name" value="P-loop containing nucleotide triphosphate hydrolases"/>
    <property type="match status" value="2"/>
</dbReference>
<dbReference type="InterPro" id="IPR001680">
    <property type="entry name" value="WD40_rpt"/>
</dbReference>
<dbReference type="InterPro" id="IPR056884">
    <property type="entry name" value="NPHP3-like_N"/>
</dbReference>
<sequence>MRGAREGEHDARVRESSFALRIFGFAFILLALFAYFALRALCVLWRTFALRHFHALCVLRVLAHIGTLCALSLRVLAYFSFAYSGTFYAPRVLSRTCALFLCARPHTLPSAYLRTRRTFAYFRAFAYFLTFAHFAYFRALCALRALLALSRPFRVLWAYLGPLALWAYFSRLLRTSVCFALRVLWAYLAPFAYFAYFRVLCVFLAYWFLLLLPLTVEPFFFLFRHGGRVRCVVYGVWCAEVKALRCCFSFHPSFLSGSSRAWVSGVVPRDALWRLPLRPLVRPLGLRYGMVCWTCVLAGFVLQAAFPAVSQSGVFSCVVVVRTRMAGNWARPVARIPGGHEQQSACRCAAPMVLVLQSAGDAPNPPRLFLLSMRSGGLGVNLTAADTVIFDDQDWPADGRAGAGPRVLIFRLVSAHTIEAKIMQRATEKRKLEALIVAKGKFKIPASADANTPGRRTPVAEMAADLLPLEGEQIDVLPTTTHAGDADVLSDGDLESLLDRSPEVFADRGTGWKSSAKGQAAFAVFEPPADAGSDALAGLMDGEEAVEARGGFHGKLYSKQFPGIVLSGMIQLDDARVLRAERAVLGVRIIIFTSFTNIYDIRRSVLIYSFFGLFCVNATAIAAAMYFFLSDSNEGFTHESNTLVRRAIKLVVGSAVIVSRVISLPFMVRFFNLQRLFIRDFRLPFGDATFHELRRGLHDRVQGQQPMVGTMNINNLNGGYGGAGGSSEYRGGKGGVGQGNILNANEIHVYGSSSATDLLPWFAPKALFNADPGAGGAARGPCTKNTRQELLSRLKQWACDASDSLPIFWLSGMAGTGKSTVAYTLCEHWRRNNCLGASFFCSRNDEKARSRSCIIPTLVHQLLYSHKPFAHSLRDVPINVVGPASARHVEELLVEPWLQSMDSQSSNLEQPPLVVVIDALDEIEGLHDGPQLIKQLIQAVSAFNPRFRGLKFFVTSRPHPDIKKECSSIDQQAVYQMEEITTEKAFEDVGRFVRAQLPDLHPNWQKAIVTNSSGLFIYAATIVRYLCTHSPPLSRKQQENRLDKLWKSGVNTRVPDSKHGIDSLYDTITQVLHNNSPEVEISRRVLYAVVTTRRPLTVSDLAPLVVDASEEADEEAVRNSVDFLFHAVLYISPRDKCIYTFHKSFVDYILDPDCLGIMDKYLHFNMCNLESSFLLDQEVKDLQERVETAIKPELRYACQYWAAQLASVKQDSKEEEVQQLSASLLGFYRLKVLFWMETMNLLKLDCQFATNLARIWVLQVPNEKELKNYTAAVQRLWASFSRGQLKESTPHLYVSSLATDLALTSGVTLTKWRQHFLGIPSIKCKGIFLYRMLRIIEGYSQVSSVVFSPDGAHIVFGSRDKTVRIWDAITGAEVIWMEGHSGEVTSVVFSPDGAHIVSGSHDKTVRIWDAITGAEVIWMEGHSGEVTSVAFSPDGAHIVSGSYDKTVRIWDATTGAEVTRMEGHSGEVTSVAFSPDGAHIVSSSYDRTVRIWDATTGAEVTRMEGHSYCVTSVVFSPSGAHIVSGSNDGTVCIWDVIMSAKVTRMEGHNSQANSVAFSLNGAHIVSGSDDETIRIWDATTSAEVTKMEDGWVVQHGEPKIRFFWYPPALHDTLFFPPCLHLISDKAQTRLELHAHTLGTNWQQIYCSPPSSALEY</sequence>
<keyword evidence="7" id="KW-1185">Reference proteome</keyword>
<dbReference type="Gene3D" id="2.130.10.10">
    <property type="entry name" value="YVTN repeat-like/Quinoprotein amine dehydrogenase"/>
    <property type="match status" value="3"/>
</dbReference>
<feature type="transmembrane region" description="Helical" evidence="4">
    <location>
        <begin position="203"/>
        <end position="223"/>
    </location>
</feature>
<keyword evidence="4" id="KW-0472">Membrane</keyword>
<dbReference type="SUPFAM" id="SSF50978">
    <property type="entry name" value="WD40 repeat-like"/>
    <property type="match status" value="1"/>
</dbReference>
<feature type="transmembrane region" description="Helical" evidence="4">
    <location>
        <begin position="284"/>
        <end position="306"/>
    </location>
</feature>
<dbReference type="InterPro" id="IPR020472">
    <property type="entry name" value="WD40_PAC1"/>
</dbReference>
<dbReference type="PANTHER" id="PTHR44129">
    <property type="entry name" value="WD REPEAT-CONTAINING PROTEIN POP1"/>
    <property type="match status" value="1"/>
</dbReference>
<dbReference type="SUPFAM" id="SSF52540">
    <property type="entry name" value="P-loop containing nucleoside triphosphate hydrolases"/>
    <property type="match status" value="2"/>
</dbReference>
<dbReference type="InterPro" id="IPR019775">
    <property type="entry name" value="WD40_repeat_CS"/>
</dbReference>
<feature type="repeat" description="WD" evidence="3">
    <location>
        <begin position="1419"/>
        <end position="1460"/>
    </location>
</feature>
<dbReference type="SMART" id="SM00320">
    <property type="entry name" value="WD40"/>
    <property type="match status" value="6"/>
</dbReference>
<dbReference type="PRINTS" id="PR00320">
    <property type="entry name" value="GPROTEINBRPT"/>
</dbReference>
<feature type="transmembrane region" description="Helical" evidence="4">
    <location>
        <begin position="22"/>
        <end position="45"/>
    </location>
</feature>
<organism evidence="6 7">
    <name type="scientific">Mycena metata</name>
    <dbReference type="NCBI Taxonomy" id="1033252"/>
    <lineage>
        <taxon>Eukaryota</taxon>
        <taxon>Fungi</taxon>
        <taxon>Dikarya</taxon>
        <taxon>Basidiomycota</taxon>
        <taxon>Agaricomycotina</taxon>
        <taxon>Agaricomycetes</taxon>
        <taxon>Agaricomycetidae</taxon>
        <taxon>Agaricales</taxon>
        <taxon>Marasmiineae</taxon>
        <taxon>Mycenaceae</taxon>
        <taxon>Mycena</taxon>
    </lineage>
</organism>
<dbReference type="EMBL" id="JARKIB010000214">
    <property type="protein sequence ID" value="KAJ7723044.1"/>
    <property type="molecule type" value="Genomic_DNA"/>
</dbReference>
<evidence type="ECO:0000256" key="3">
    <source>
        <dbReference type="PROSITE-ProRule" id="PRU00221"/>
    </source>
</evidence>
<dbReference type="PROSITE" id="PS00678">
    <property type="entry name" value="WD_REPEATS_1"/>
    <property type="match status" value="4"/>
</dbReference>
<feature type="repeat" description="WD" evidence="3">
    <location>
        <begin position="1461"/>
        <end position="1502"/>
    </location>
</feature>
<dbReference type="InterPro" id="IPR050349">
    <property type="entry name" value="WD_LIS1/nudF_dynein_reg"/>
</dbReference>
<feature type="repeat" description="WD" evidence="3">
    <location>
        <begin position="1377"/>
        <end position="1409"/>
    </location>
</feature>
<dbReference type="PROSITE" id="PS50082">
    <property type="entry name" value="WD_REPEATS_2"/>
    <property type="match status" value="6"/>
</dbReference>
<evidence type="ECO:0000313" key="7">
    <source>
        <dbReference type="Proteomes" id="UP001215598"/>
    </source>
</evidence>
<feature type="repeat" description="WD" evidence="3">
    <location>
        <begin position="1503"/>
        <end position="1536"/>
    </location>
</feature>
<accession>A0AAD7MM44</accession>
<comment type="caution">
    <text evidence="6">The sequence shown here is derived from an EMBL/GenBank/DDBJ whole genome shotgun (WGS) entry which is preliminary data.</text>
</comment>
<evidence type="ECO:0000256" key="2">
    <source>
        <dbReference type="ARBA" id="ARBA00022737"/>
    </source>
</evidence>
<evidence type="ECO:0000256" key="4">
    <source>
        <dbReference type="SAM" id="Phobius"/>
    </source>
</evidence>
<feature type="domain" description="Nephrocystin 3-like N-terminal" evidence="5">
    <location>
        <begin position="791"/>
        <end position="957"/>
    </location>
</feature>
<feature type="transmembrane region" description="Helical" evidence="4">
    <location>
        <begin position="153"/>
        <end position="170"/>
    </location>
</feature>
<evidence type="ECO:0000256" key="1">
    <source>
        <dbReference type="ARBA" id="ARBA00022574"/>
    </source>
</evidence>
<evidence type="ECO:0000313" key="6">
    <source>
        <dbReference type="EMBL" id="KAJ7723044.1"/>
    </source>
</evidence>
<protein>
    <recommendedName>
        <fullName evidence="5">Nephrocystin 3-like N-terminal domain-containing protein</fullName>
    </recommendedName>
</protein>
<gene>
    <name evidence="6" type="ORF">B0H16DRAFT_1895922</name>
</gene>
<feature type="repeat" description="WD" evidence="3">
    <location>
        <begin position="1545"/>
        <end position="1586"/>
    </location>
</feature>
<feature type="transmembrane region" description="Helical" evidence="4">
    <location>
        <begin position="177"/>
        <end position="197"/>
    </location>
</feature>
<feature type="repeat" description="WD" evidence="3">
    <location>
        <begin position="1342"/>
        <end position="1367"/>
    </location>
</feature>
<keyword evidence="1 3" id="KW-0853">WD repeat</keyword>
<keyword evidence="2" id="KW-0677">Repeat</keyword>
<feature type="transmembrane region" description="Helical" evidence="4">
    <location>
        <begin position="57"/>
        <end position="81"/>
    </location>
</feature>
<dbReference type="CDD" id="cd00200">
    <property type="entry name" value="WD40"/>
    <property type="match status" value="1"/>
</dbReference>
<dbReference type="Pfam" id="PF24883">
    <property type="entry name" value="NPHP3_N"/>
    <property type="match status" value="1"/>
</dbReference>
<keyword evidence="4" id="KW-0812">Transmembrane</keyword>
<dbReference type="Proteomes" id="UP001215598">
    <property type="component" value="Unassembled WGS sequence"/>
</dbReference>
<feature type="transmembrane region" description="Helical" evidence="4">
    <location>
        <begin position="124"/>
        <end position="147"/>
    </location>
</feature>
<dbReference type="InterPro" id="IPR036322">
    <property type="entry name" value="WD40_repeat_dom_sf"/>
</dbReference>
<dbReference type="InterPro" id="IPR015943">
    <property type="entry name" value="WD40/YVTN_repeat-like_dom_sf"/>
</dbReference>
<dbReference type="Pfam" id="PF00400">
    <property type="entry name" value="WD40"/>
    <property type="match status" value="6"/>
</dbReference>
<name>A0AAD7MM44_9AGAR</name>
<feature type="transmembrane region" description="Helical" evidence="4">
    <location>
        <begin position="605"/>
        <end position="629"/>
    </location>
</feature>
<dbReference type="InterPro" id="IPR027417">
    <property type="entry name" value="P-loop_NTPase"/>
</dbReference>
<keyword evidence="4" id="KW-1133">Transmembrane helix</keyword>
<dbReference type="PROSITE" id="PS50294">
    <property type="entry name" value="WD_REPEATS_REGION"/>
    <property type="match status" value="6"/>
</dbReference>
<feature type="transmembrane region" description="Helical" evidence="4">
    <location>
        <begin position="650"/>
        <end position="671"/>
    </location>
</feature>
<reference evidence="6" key="1">
    <citation type="submission" date="2023-03" db="EMBL/GenBank/DDBJ databases">
        <title>Massive genome expansion in bonnet fungi (Mycena s.s.) driven by repeated elements and novel gene families across ecological guilds.</title>
        <authorList>
            <consortium name="Lawrence Berkeley National Laboratory"/>
            <person name="Harder C.B."/>
            <person name="Miyauchi S."/>
            <person name="Viragh M."/>
            <person name="Kuo A."/>
            <person name="Thoen E."/>
            <person name="Andreopoulos B."/>
            <person name="Lu D."/>
            <person name="Skrede I."/>
            <person name="Drula E."/>
            <person name="Henrissat B."/>
            <person name="Morin E."/>
            <person name="Kohler A."/>
            <person name="Barry K."/>
            <person name="LaButti K."/>
            <person name="Morin E."/>
            <person name="Salamov A."/>
            <person name="Lipzen A."/>
            <person name="Mereny Z."/>
            <person name="Hegedus B."/>
            <person name="Baldrian P."/>
            <person name="Stursova M."/>
            <person name="Weitz H."/>
            <person name="Taylor A."/>
            <person name="Grigoriev I.V."/>
            <person name="Nagy L.G."/>
            <person name="Martin F."/>
            <person name="Kauserud H."/>
        </authorList>
    </citation>
    <scope>NUCLEOTIDE SEQUENCE</scope>
    <source>
        <strain evidence="6">CBHHK182m</strain>
    </source>
</reference>
<evidence type="ECO:0000259" key="5">
    <source>
        <dbReference type="Pfam" id="PF24883"/>
    </source>
</evidence>